<name>A0ABW4XPI3_9GAMM</name>
<dbReference type="Pfam" id="PF04952">
    <property type="entry name" value="AstE_AspA_hybrid"/>
    <property type="match status" value="1"/>
</dbReference>
<dbReference type="Gene3D" id="3.40.630.10">
    <property type="entry name" value="Zn peptidases"/>
    <property type="match status" value="1"/>
</dbReference>
<evidence type="ECO:0000256" key="2">
    <source>
        <dbReference type="ARBA" id="ARBA00006173"/>
    </source>
</evidence>
<dbReference type="PANTHER" id="PTHR15162:SF7">
    <property type="entry name" value="SUCCINYLGLUTAMATE DESUCCINYLASE"/>
    <property type="match status" value="1"/>
</dbReference>
<dbReference type="EC" id="3.5.1.15" evidence="8"/>
<evidence type="ECO:0000256" key="4">
    <source>
        <dbReference type="ARBA" id="ARBA00022801"/>
    </source>
</evidence>
<dbReference type="InterPro" id="IPR007036">
    <property type="entry name" value="Aste_AspA_hybrid_dom"/>
</dbReference>
<dbReference type="InterPro" id="IPR050178">
    <property type="entry name" value="AspA/AstE_fam"/>
</dbReference>
<evidence type="ECO:0000313" key="9">
    <source>
        <dbReference type="Proteomes" id="UP001597380"/>
    </source>
</evidence>
<evidence type="ECO:0000256" key="5">
    <source>
        <dbReference type="ARBA" id="ARBA00022833"/>
    </source>
</evidence>
<feature type="domain" description="AstE/AspA barrel-sandwich hybrid" evidence="6">
    <location>
        <begin position="209"/>
        <end position="290"/>
    </location>
</feature>
<reference evidence="9" key="1">
    <citation type="journal article" date="2019" name="Int. J. Syst. Evol. Microbiol.">
        <title>The Global Catalogue of Microorganisms (GCM) 10K type strain sequencing project: providing services to taxonomists for standard genome sequencing and annotation.</title>
        <authorList>
            <consortium name="The Broad Institute Genomics Platform"/>
            <consortium name="The Broad Institute Genome Sequencing Center for Infectious Disease"/>
            <person name="Wu L."/>
            <person name="Ma J."/>
        </authorList>
    </citation>
    <scope>NUCLEOTIDE SEQUENCE [LARGE SCALE GENOMIC DNA]</scope>
    <source>
        <strain evidence="9">CGMCC 1.10992</strain>
    </source>
</reference>
<dbReference type="GO" id="GO:0019807">
    <property type="term" value="F:aspartoacylase activity"/>
    <property type="evidence" value="ECO:0007669"/>
    <property type="project" value="UniProtKB-EC"/>
</dbReference>
<proteinExistence type="inferred from homology"/>
<keyword evidence="4 8" id="KW-0378">Hydrolase</keyword>
<evidence type="ECO:0000313" key="8">
    <source>
        <dbReference type="EMBL" id="MFD2097477.1"/>
    </source>
</evidence>
<dbReference type="PANTHER" id="PTHR15162">
    <property type="entry name" value="ASPARTOACYLASE"/>
    <property type="match status" value="1"/>
</dbReference>
<keyword evidence="5" id="KW-0862">Zinc</keyword>
<dbReference type="RefSeq" id="WP_345340639.1">
    <property type="nucleotide sequence ID" value="NZ_BAABLI010000015.1"/>
</dbReference>
<keyword evidence="3" id="KW-0479">Metal-binding</keyword>
<dbReference type="PIRSF" id="PIRSF018001">
    <property type="entry name" value="Aspartoacylase"/>
    <property type="match status" value="1"/>
</dbReference>
<dbReference type="Proteomes" id="UP001597380">
    <property type="component" value="Unassembled WGS sequence"/>
</dbReference>
<dbReference type="NCBIfam" id="NF002601">
    <property type="entry name" value="PRK02259.1"/>
    <property type="match status" value="1"/>
</dbReference>
<evidence type="ECO:0000259" key="7">
    <source>
        <dbReference type="Pfam" id="PF24827"/>
    </source>
</evidence>
<protein>
    <submittedName>
        <fullName evidence="8">Aspartoacylase</fullName>
        <ecNumber evidence="8">3.5.1.15</ecNumber>
    </submittedName>
</protein>
<evidence type="ECO:0000259" key="6">
    <source>
        <dbReference type="Pfam" id="PF04952"/>
    </source>
</evidence>
<comment type="similarity">
    <text evidence="2">Belongs to the AspA/AstE family. Aspartoacylase subfamily.</text>
</comment>
<accession>A0ABW4XPI3</accession>
<sequence length="297" mass="33382">MEKIANVAIVGGTHGNEFTGVYLLKKWQHEPSAIKRSSFETSTLWANPRAFGENKRYCDQDLNRQFTRAQLDDPSLAGYEQSRAKVIDATLGPKGDAKCDFLIDLHTTTSNMGPCILLTQEGKIYRQLAAYVKMKMPEAVIFRDEDHLPAAQHHLLSTVGTMGVIVEVGPVSQSVIRQDIFEQSEALTHHILDFIELYNQDALPELPASVEGYRYLESITLPLDESGERLGMVHSNVQDNDFQPIYPGDPLFQTFEGETITYQGDKVVYPAFINEAAYYDNNLAMSLCEKVRIDVDE</sequence>
<comment type="caution">
    <text evidence="8">The sequence shown here is derived from an EMBL/GenBank/DDBJ whole genome shotgun (WGS) entry which is preliminary data.</text>
</comment>
<organism evidence="8 9">
    <name type="scientific">Corallincola platygyrae</name>
    <dbReference type="NCBI Taxonomy" id="1193278"/>
    <lineage>
        <taxon>Bacteria</taxon>
        <taxon>Pseudomonadati</taxon>
        <taxon>Pseudomonadota</taxon>
        <taxon>Gammaproteobacteria</taxon>
        <taxon>Alteromonadales</taxon>
        <taxon>Psychromonadaceae</taxon>
        <taxon>Corallincola</taxon>
    </lineage>
</organism>
<dbReference type="SUPFAM" id="SSF53187">
    <property type="entry name" value="Zn-dependent exopeptidases"/>
    <property type="match status" value="1"/>
</dbReference>
<evidence type="ECO:0000256" key="1">
    <source>
        <dbReference type="ARBA" id="ARBA00001947"/>
    </source>
</evidence>
<feature type="domain" description="Succinylglutamate desuccinylase/Aspartoacylase catalytic" evidence="7">
    <location>
        <begin position="5"/>
        <end position="195"/>
    </location>
</feature>
<dbReference type="InterPro" id="IPR055438">
    <property type="entry name" value="AstE_AspA_cat"/>
</dbReference>
<dbReference type="HAMAP" id="MF_00704">
    <property type="entry name" value="Aspartoacylase"/>
    <property type="match status" value="1"/>
</dbReference>
<keyword evidence="9" id="KW-1185">Reference proteome</keyword>
<dbReference type="InterPro" id="IPR016708">
    <property type="entry name" value="Aspartoacylase"/>
</dbReference>
<dbReference type="Pfam" id="PF24827">
    <property type="entry name" value="AstE_AspA_cat"/>
    <property type="match status" value="1"/>
</dbReference>
<dbReference type="Gene3D" id="2.20.25.160">
    <property type="match status" value="1"/>
</dbReference>
<comment type="cofactor">
    <cofactor evidence="1">
        <name>Zn(2+)</name>
        <dbReference type="ChEBI" id="CHEBI:29105"/>
    </cofactor>
</comment>
<evidence type="ECO:0000256" key="3">
    <source>
        <dbReference type="ARBA" id="ARBA00022723"/>
    </source>
</evidence>
<dbReference type="CDD" id="cd06909">
    <property type="entry name" value="M14_ASPA"/>
    <property type="match status" value="1"/>
</dbReference>
<gene>
    <name evidence="8" type="ORF">ACFSJ3_15875</name>
</gene>
<dbReference type="EMBL" id="JBHUHT010000017">
    <property type="protein sequence ID" value="MFD2097477.1"/>
    <property type="molecule type" value="Genomic_DNA"/>
</dbReference>